<sequence length="60" mass="6798">MLDICHSKEEHCLSSRDSVAPLDPIRRDRERGADVRPPLQSFISEADDRIKLELPIVAIS</sequence>
<dbReference type="Proteomes" id="UP000217211">
    <property type="component" value="Plasmid pSJ05684b"/>
</dbReference>
<proteinExistence type="predicted"/>
<gene>
    <name evidence="1" type="ORF">SJ05684_b45050</name>
</gene>
<organism evidence="1 2">
    <name type="scientific">Sinorhizobium sojae CCBAU 05684</name>
    <dbReference type="NCBI Taxonomy" id="716928"/>
    <lineage>
        <taxon>Bacteria</taxon>
        <taxon>Pseudomonadati</taxon>
        <taxon>Pseudomonadota</taxon>
        <taxon>Alphaproteobacteria</taxon>
        <taxon>Hyphomicrobiales</taxon>
        <taxon>Rhizobiaceae</taxon>
        <taxon>Sinorhizobium/Ensifer group</taxon>
        <taxon>Sinorhizobium</taxon>
    </lineage>
</organism>
<name>A0A249PIB8_9HYPH</name>
<geneLocation type="plasmid" evidence="2">
    <name>psj05684b</name>
</geneLocation>
<evidence type="ECO:0000313" key="1">
    <source>
        <dbReference type="EMBL" id="ASY65487.1"/>
    </source>
</evidence>
<protein>
    <submittedName>
        <fullName evidence="1">Uncharacterized protein</fullName>
    </submittedName>
</protein>
<keyword evidence="1" id="KW-0614">Plasmid</keyword>
<keyword evidence="2" id="KW-1185">Reference proteome</keyword>
<dbReference type="EMBL" id="CP023068">
    <property type="protein sequence ID" value="ASY65487.1"/>
    <property type="molecule type" value="Genomic_DNA"/>
</dbReference>
<accession>A0A249PIB8</accession>
<dbReference type="AlphaFoldDB" id="A0A249PIB8"/>
<reference evidence="1 2" key="1">
    <citation type="submission" date="2017-08" db="EMBL/GenBank/DDBJ databases">
        <title>Multipartite genome sequences of Sinorhizobium species nodulating soybeans.</title>
        <authorList>
            <person name="Tian C.F."/>
        </authorList>
    </citation>
    <scope>NUCLEOTIDE SEQUENCE [LARGE SCALE GENOMIC DNA]</scope>
    <source>
        <strain evidence="1 2">CCBAU 05684</strain>
        <plasmid evidence="2">psj05684b</plasmid>
    </source>
</reference>
<evidence type="ECO:0000313" key="2">
    <source>
        <dbReference type="Proteomes" id="UP000217211"/>
    </source>
</evidence>
<dbReference type="KEGG" id="esj:SJ05684_b45050"/>